<accession>A0A199W6Z3</accession>
<dbReference type="PANTHER" id="PTHR35739">
    <property type="entry name" value="OS01G0861700 PROTEIN"/>
    <property type="match status" value="1"/>
</dbReference>
<protein>
    <submittedName>
        <fullName evidence="2">Uncharacterized protein</fullName>
    </submittedName>
</protein>
<dbReference type="AlphaFoldDB" id="A0A199W6Z3"/>
<organism evidence="2 3">
    <name type="scientific">Ananas comosus</name>
    <name type="common">Pineapple</name>
    <name type="synonym">Ananas ananas</name>
    <dbReference type="NCBI Taxonomy" id="4615"/>
    <lineage>
        <taxon>Eukaryota</taxon>
        <taxon>Viridiplantae</taxon>
        <taxon>Streptophyta</taxon>
        <taxon>Embryophyta</taxon>
        <taxon>Tracheophyta</taxon>
        <taxon>Spermatophyta</taxon>
        <taxon>Magnoliopsida</taxon>
        <taxon>Liliopsida</taxon>
        <taxon>Poales</taxon>
        <taxon>Bromeliaceae</taxon>
        <taxon>Bromelioideae</taxon>
        <taxon>Ananas</taxon>
    </lineage>
</organism>
<dbReference type="Proteomes" id="UP000092600">
    <property type="component" value="Unassembled WGS sequence"/>
</dbReference>
<evidence type="ECO:0000313" key="2">
    <source>
        <dbReference type="EMBL" id="OAY85089.1"/>
    </source>
</evidence>
<dbReference type="EMBL" id="LSRQ01000130">
    <property type="protein sequence ID" value="OAY85089.1"/>
    <property type="molecule type" value="Genomic_DNA"/>
</dbReference>
<gene>
    <name evidence="2" type="ORF">ACMD2_26137</name>
</gene>
<dbReference type="SUPFAM" id="SSF52833">
    <property type="entry name" value="Thioredoxin-like"/>
    <property type="match status" value="1"/>
</dbReference>
<evidence type="ECO:0000256" key="1">
    <source>
        <dbReference type="SAM" id="MobiDB-lite"/>
    </source>
</evidence>
<reference evidence="2 3" key="1">
    <citation type="journal article" date="2016" name="DNA Res.">
        <title>The draft genome of MD-2 pineapple using hybrid error correction of long reads.</title>
        <authorList>
            <person name="Redwan R.M."/>
            <person name="Saidin A."/>
            <person name="Kumar S.V."/>
        </authorList>
    </citation>
    <scope>NUCLEOTIDE SEQUENCE [LARGE SCALE GENOMIC DNA]</scope>
    <source>
        <strain evidence="3">cv. MD2</strain>
        <tissue evidence="2">Leaf</tissue>
    </source>
</reference>
<dbReference type="InterPro" id="IPR036249">
    <property type="entry name" value="Thioredoxin-like_sf"/>
</dbReference>
<name>A0A199W6Z3_ANACO</name>
<evidence type="ECO:0000313" key="3">
    <source>
        <dbReference type="Proteomes" id="UP000092600"/>
    </source>
</evidence>
<proteinExistence type="predicted"/>
<feature type="compositionally biased region" description="Low complexity" evidence="1">
    <location>
        <begin position="17"/>
        <end position="27"/>
    </location>
</feature>
<feature type="region of interest" description="Disordered" evidence="1">
    <location>
        <begin position="1"/>
        <end position="32"/>
    </location>
</feature>
<dbReference type="PANTHER" id="PTHR35739:SF1">
    <property type="entry name" value="OS01G0861700 PROTEIN"/>
    <property type="match status" value="1"/>
</dbReference>
<comment type="caution">
    <text evidence="2">The sequence shown here is derived from an EMBL/GenBank/DDBJ whole genome shotgun (WGS) entry which is preliminary data.</text>
</comment>
<sequence>MGNCSPKPRRRSPPQQPTTGAAGAGDDPSPPPIVRIYGSESCPLAWRIRAALLYKGVASEFAPSESPILRGPLVLCGDGGGDAVGGSAEEMLRYVDSRFPGPPRAAAATAEEAAAAAVALQHRSVERQAEGMARWAAEMAAAGARKKKGAATGWWRRRGGGWGGGTGSWWR</sequence>